<sequence length="274" mass="30906">MDGYNACDGAEKTPGRRARKLRTVYFRFGSRIIAATGRQSDSEHPNVLRLTVHATTLDLVVRTLLCPFPSALRSWVQANFPEWVLPANIVLKKQKDDWEEEFDTEKATYEKLRCLQGHVIPICYGQIEYDGARALILSDVGGACLAEPEGVVLHERELRPLLDQALSALASCGISHDDIKLDNFHLVGQGHNWMIVVVDLERVDELSKEELDWVVPKNVNRLINDYRDHLDCLRFDCLLPRDHLDRLQEGVPPRQMHPPKAGGGGKPPASTDSW</sequence>
<name>A0A2S4LBE7_9HYPO</name>
<comment type="caution">
    <text evidence="2">The sequence shown here is derived from an EMBL/GenBank/DDBJ whole genome shotgun (WGS) entry which is preliminary data.</text>
</comment>
<proteinExistence type="predicted"/>
<dbReference type="SUPFAM" id="SSF56112">
    <property type="entry name" value="Protein kinase-like (PK-like)"/>
    <property type="match status" value="1"/>
</dbReference>
<dbReference type="Proteomes" id="UP000237481">
    <property type="component" value="Unassembled WGS sequence"/>
</dbReference>
<protein>
    <recommendedName>
        <fullName evidence="4">Protein kinase domain-containing protein</fullName>
    </recommendedName>
</protein>
<reference evidence="2 3" key="1">
    <citation type="submission" date="2018-01" db="EMBL/GenBank/DDBJ databases">
        <title>Harnessing the power of phylogenomics to disentangle the directionality and signatures of interkingdom host jumping in the parasitic fungal genus Tolypocladium.</title>
        <authorList>
            <person name="Quandt C.A."/>
            <person name="Patterson W."/>
            <person name="Spatafora J.W."/>
        </authorList>
    </citation>
    <scope>NUCLEOTIDE SEQUENCE [LARGE SCALE GENOMIC DNA]</scope>
    <source>
        <strain evidence="2 3">NRBC 100945</strain>
    </source>
</reference>
<keyword evidence="3" id="KW-1185">Reference proteome</keyword>
<gene>
    <name evidence="2" type="ORF">TPAR_00066</name>
</gene>
<dbReference type="OrthoDB" id="2942798at2759"/>
<evidence type="ECO:0000313" key="2">
    <source>
        <dbReference type="EMBL" id="POR39748.1"/>
    </source>
</evidence>
<organism evidence="2 3">
    <name type="scientific">Tolypocladium paradoxum</name>
    <dbReference type="NCBI Taxonomy" id="94208"/>
    <lineage>
        <taxon>Eukaryota</taxon>
        <taxon>Fungi</taxon>
        <taxon>Dikarya</taxon>
        <taxon>Ascomycota</taxon>
        <taxon>Pezizomycotina</taxon>
        <taxon>Sordariomycetes</taxon>
        <taxon>Hypocreomycetidae</taxon>
        <taxon>Hypocreales</taxon>
        <taxon>Ophiocordycipitaceae</taxon>
        <taxon>Tolypocladium</taxon>
    </lineage>
</organism>
<evidence type="ECO:0000313" key="3">
    <source>
        <dbReference type="Proteomes" id="UP000237481"/>
    </source>
</evidence>
<evidence type="ECO:0000256" key="1">
    <source>
        <dbReference type="SAM" id="MobiDB-lite"/>
    </source>
</evidence>
<dbReference type="InterPro" id="IPR011009">
    <property type="entry name" value="Kinase-like_dom_sf"/>
</dbReference>
<evidence type="ECO:0008006" key="4">
    <source>
        <dbReference type="Google" id="ProtNLM"/>
    </source>
</evidence>
<dbReference type="AlphaFoldDB" id="A0A2S4LBE7"/>
<dbReference type="EMBL" id="PKSG01000005">
    <property type="protein sequence ID" value="POR39748.1"/>
    <property type="molecule type" value="Genomic_DNA"/>
</dbReference>
<feature type="region of interest" description="Disordered" evidence="1">
    <location>
        <begin position="249"/>
        <end position="274"/>
    </location>
</feature>
<accession>A0A2S4LBE7</accession>